<evidence type="ECO:0000259" key="1">
    <source>
        <dbReference type="Pfam" id="PF24656"/>
    </source>
</evidence>
<dbReference type="Pfam" id="PF24656">
    <property type="entry name" value="CEPT76_peptidase"/>
    <property type="match status" value="1"/>
</dbReference>
<dbReference type="InterPro" id="IPR056290">
    <property type="entry name" value="CEPT76/DRC7_peptidase-like_dom"/>
</dbReference>
<dbReference type="AlphaFoldDB" id="A0A183IVB8"/>
<dbReference type="GO" id="GO:1904491">
    <property type="term" value="P:protein localization to ciliary transition zone"/>
    <property type="evidence" value="ECO:0007669"/>
    <property type="project" value="TreeGrafter"/>
</dbReference>
<sequence>MWSKVLTWMLFKGAERPLKPERHSEKHPTKSATVGSSLSYQALVNVVRAVNIPTRQESEEMISGQNCIDDFIQFSIYDQMIRNGDSIQGTFQVCVPPLIYGYSLSAKFDDAASALPHLQVFIAIDPVPAVPKPFLEQFDSFEKVDLLQYADKWLTKLVRSFPDRVFAPLVLDVDGRRVFSARFLRPIRPPNEVMALQSNKTAAAVNRVLCLSLTFICEQIFQELACHIVSLIPVIGFCNFETAVYYIWNTSDEFLRILHGNLEDHAILLWCWLKALDITCYLLLGTGPINGPHTVYVLAFLPTPMLFNAIDGTVIFVSKAYHLQFDVGCAITNENVWANVQDQCNICCISLNFESSSLWSPFWSAKFPKQGTFSVQPEILDYVSTTVGAAVKVETRLRKILIDRFMSWRPRILTRFNRYAGQILRNALLK</sequence>
<gene>
    <name evidence="2" type="ORF">SBAD_LOCUS7565</name>
</gene>
<accession>A0A183IVB8</accession>
<dbReference type="GO" id="GO:0035869">
    <property type="term" value="C:ciliary transition zone"/>
    <property type="evidence" value="ECO:0007669"/>
    <property type="project" value="TreeGrafter"/>
</dbReference>
<name>A0A183IVB8_9BILA</name>
<dbReference type="InterPro" id="IPR052434">
    <property type="entry name" value="Tectonic-like_complex_comp"/>
</dbReference>
<reference evidence="2 3" key="2">
    <citation type="submission" date="2018-11" db="EMBL/GenBank/DDBJ databases">
        <authorList>
            <consortium name="Pathogen Informatics"/>
        </authorList>
    </citation>
    <scope>NUCLEOTIDE SEQUENCE [LARGE SCALE GENOMIC DNA]</scope>
</reference>
<dbReference type="PANTHER" id="PTHR20837">
    <property type="entry name" value="CENTROSOMAL PROTEIN-RELATED"/>
    <property type="match status" value="1"/>
</dbReference>
<organism evidence="4">
    <name type="scientific">Soboliphyme baturini</name>
    <dbReference type="NCBI Taxonomy" id="241478"/>
    <lineage>
        <taxon>Eukaryota</taxon>
        <taxon>Metazoa</taxon>
        <taxon>Ecdysozoa</taxon>
        <taxon>Nematoda</taxon>
        <taxon>Enoplea</taxon>
        <taxon>Dorylaimia</taxon>
        <taxon>Dioctophymatida</taxon>
        <taxon>Dioctophymatoidea</taxon>
        <taxon>Soboliphymatidae</taxon>
        <taxon>Soboliphyme</taxon>
    </lineage>
</organism>
<dbReference type="WBParaSite" id="SBAD_0000785301-mRNA-1">
    <property type="protein sequence ID" value="SBAD_0000785301-mRNA-1"/>
    <property type="gene ID" value="SBAD_0000785301"/>
</dbReference>
<dbReference type="PANTHER" id="PTHR20837:SF0">
    <property type="entry name" value="COILED-COIL AND C2 DOMAIN-CONTAINING PROTEIN 2A"/>
    <property type="match status" value="1"/>
</dbReference>
<dbReference type="OrthoDB" id="2162143at2759"/>
<evidence type="ECO:0000313" key="2">
    <source>
        <dbReference type="EMBL" id="VDP13543.1"/>
    </source>
</evidence>
<keyword evidence="3" id="KW-1185">Reference proteome</keyword>
<dbReference type="Proteomes" id="UP000270296">
    <property type="component" value="Unassembled WGS sequence"/>
</dbReference>
<evidence type="ECO:0000313" key="3">
    <source>
        <dbReference type="Proteomes" id="UP000270296"/>
    </source>
</evidence>
<dbReference type="GO" id="GO:1905515">
    <property type="term" value="P:non-motile cilium assembly"/>
    <property type="evidence" value="ECO:0007669"/>
    <property type="project" value="TreeGrafter"/>
</dbReference>
<proteinExistence type="predicted"/>
<protein>
    <submittedName>
        <fullName evidence="4">UDENN domain-containing protein</fullName>
    </submittedName>
</protein>
<feature type="domain" description="CEP76/DRC7 peptidase-like" evidence="1">
    <location>
        <begin position="247"/>
        <end position="362"/>
    </location>
</feature>
<reference evidence="4" key="1">
    <citation type="submission" date="2016-06" db="UniProtKB">
        <authorList>
            <consortium name="WormBaseParasite"/>
        </authorList>
    </citation>
    <scope>IDENTIFICATION</scope>
</reference>
<evidence type="ECO:0000313" key="4">
    <source>
        <dbReference type="WBParaSite" id="SBAD_0000785301-mRNA-1"/>
    </source>
</evidence>
<dbReference type="EMBL" id="UZAM01010741">
    <property type="protein sequence ID" value="VDP13543.1"/>
    <property type="molecule type" value="Genomic_DNA"/>
</dbReference>